<dbReference type="InterPro" id="IPR011047">
    <property type="entry name" value="Quinoprotein_ADH-like_sf"/>
</dbReference>
<proteinExistence type="predicted"/>
<evidence type="ECO:0000313" key="1">
    <source>
        <dbReference type="EMBL" id="MEZ0492403.1"/>
    </source>
</evidence>
<reference evidence="1 2" key="1">
    <citation type="submission" date="2024-07" db="EMBL/GenBank/DDBJ databases">
        <authorList>
            <person name="Thanompreechachai J."/>
            <person name="Duangmal K."/>
        </authorList>
    </citation>
    <scope>NUCLEOTIDE SEQUENCE [LARGE SCALE GENOMIC DNA]</scope>
    <source>
        <strain evidence="1 2">TBRC 1896</strain>
    </source>
</reference>
<organism evidence="1 2">
    <name type="scientific">Kineococcus mangrovi</name>
    <dbReference type="NCBI Taxonomy" id="1660183"/>
    <lineage>
        <taxon>Bacteria</taxon>
        <taxon>Bacillati</taxon>
        <taxon>Actinomycetota</taxon>
        <taxon>Actinomycetes</taxon>
        <taxon>Kineosporiales</taxon>
        <taxon>Kineosporiaceae</taxon>
        <taxon>Kineococcus</taxon>
    </lineage>
</organism>
<sequence>MSDLREVAALPWAEDLLVTAEFEQVVHVWSRERAARCATFETVYDFGGRRVALVPGKRPVVVAGAYTRHGVCGYDLSGERLWQDRSRTNVQVLTALAGGRVAVSCNRGPTRVLDAATGEEVGSLRGVLQVIALTPDLSLAVGSGWFRLLDGSLDPLGPRIPTGLNPVWLAAGDGEHLAVSEIGGPLRLLDLEGRERARVAGAGHFGHVVHDPVTATWVLVQVWDDGQTSLLRLTHDAEVLEHRPCSPFRDVVTMDSGKVLVLLTDEGPQVVDCSNWSTRALEAV</sequence>
<dbReference type="EMBL" id="JBGGTQ010000004">
    <property type="protein sequence ID" value="MEZ0492403.1"/>
    <property type="molecule type" value="Genomic_DNA"/>
</dbReference>
<keyword evidence="2" id="KW-1185">Reference proteome</keyword>
<dbReference type="SUPFAM" id="SSF50998">
    <property type="entry name" value="Quinoprotein alcohol dehydrogenase-like"/>
    <property type="match status" value="1"/>
</dbReference>
<dbReference type="Proteomes" id="UP001566476">
    <property type="component" value="Unassembled WGS sequence"/>
</dbReference>
<comment type="caution">
    <text evidence="1">The sequence shown here is derived from an EMBL/GenBank/DDBJ whole genome shotgun (WGS) entry which is preliminary data.</text>
</comment>
<gene>
    <name evidence="1" type="ORF">AB2L28_09140</name>
</gene>
<protein>
    <recommendedName>
        <fullName evidence="3">Pyrroloquinoline-quinone binding quinoprotein</fullName>
    </recommendedName>
</protein>
<dbReference type="InterPro" id="IPR015943">
    <property type="entry name" value="WD40/YVTN_repeat-like_dom_sf"/>
</dbReference>
<evidence type="ECO:0000313" key="2">
    <source>
        <dbReference type="Proteomes" id="UP001566476"/>
    </source>
</evidence>
<accession>A0ABV4I3V2</accession>
<dbReference type="Gene3D" id="2.130.10.10">
    <property type="entry name" value="YVTN repeat-like/Quinoprotein amine dehydrogenase"/>
    <property type="match status" value="1"/>
</dbReference>
<evidence type="ECO:0008006" key="3">
    <source>
        <dbReference type="Google" id="ProtNLM"/>
    </source>
</evidence>
<name>A0ABV4I3V2_9ACTN</name>